<dbReference type="EMBL" id="JBEAFC010000003">
    <property type="protein sequence ID" value="KAL1561234.1"/>
    <property type="molecule type" value="Genomic_DNA"/>
</dbReference>
<sequence>MGEENFQEFYTKWIGEQRQQVGHLLLASKSPQIATSSPSLSVLVTRTLAQYEEYYATKSKCAKTDVLLLLSPPWTSRLEHAFIWIGGWRPTAAFHLLYSKSGLHLEARLSGAEAEDLGLGDLSAHQLGLIDELQRSTVKEERRITEKEAKQQETVADAEMVELSHVAEEVEEEERVRSALRGKEEGFEKVLRSADRLRLETLKGVVGILSPMQAVHFLIAAAELHLSLHEWGREKDERDGVQCNA</sequence>
<evidence type="ECO:0000259" key="1">
    <source>
        <dbReference type="PROSITE" id="PS51806"/>
    </source>
</evidence>
<dbReference type="PANTHER" id="PTHR46354">
    <property type="entry name" value="DOG1 DOMAIN-CONTAINING PROTEIN"/>
    <property type="match status" value="1"/>
</dbReference>
<gene>
    <name evidence="2" type="ORF">AAHA92_03963</name>
</gene>
<dbReference type="Pfam" id="PF14144">
    <property type="entry name" value="DOG1"/>
    <property type="match status" value="1"/>
</dbReference>
<dbReference type="Proteomes" id="UP001567538">
    <property type="component" value="Unassembled WGS sequence"/>
</dbReference>
<comment type="caution">
    <text evidence="2">The sequence shown here is derived from an EMBL/GenBank/DDBJ whole genome shotgun (WGS) entry which is preliminary data.</text>
</comment>
<evidence type="ECO:0000313" key="2">
    <source>
        <dbReference type="EMBL" id="KAL1561234.1"/>
    </source>
</evidence>
<keyword evidence="3" id="KW-1185">Reference proteome</keyword>
<feature type="domain" description="DOG1" evidence="1">
    <location>
        <begin position="3"/>
        <end position="238"/>
    </location>
</feature>
<dbReference type="PANTHER" id="PTHR46354:SF4">
    <property type="entry name" value="PROTEIN DOG1-LIKE 3"/>
    <property type="match status" value="1"/>
</dbReference>
<evidence type="ECO:0000313" key="3">
    <source>
        <dbReference type="Proteomes" id="UP001567538"/>
    </source>
</evidence>
<name>A0ABD1I0X6_SALDI</name>
<dbReference type="InterPro" id="IPR025422">
    <property type="entry name" value="TGA_domain"/>
</dbReference>
<protein>
    <submittedName>
        <fullName evidence="2">Protein DELAY OF GERMINATION 1-like</fullName>
    </submittedName>
</protein>
<dbReference type="AlphaFoldDB" id="A0ABD1I0X6"/>
<proteinExistence type="predicted"/>
<accession>A0ABD1I0X6</accession>
<organism evidence="2 3">
    <name type="scientific">Salvia divinorum</name>
    <name type="common">Maria pastora</name>
    <name type="synonym">Diviner's sage</name>
    <dbReference type="NCBI Taxonomy" id="28513"/>
    <lineage>
        <taxon>Eukaryota</taxon>
        <taxon>Viridiplantae</taxon>
        <taxon>Streptophyta</taxon>
        <taxon>Embryophyta</taxon>
        <taxon>Tracheophyta</taxon>
        <taxon>Spermatophyta</taxon>
        <taxon>Magnoliopsida</taxon>
        <taxon>eudicotyledons</taxon>
        <taxon>Gunneridae</taxon>
        <taxon>Pentapetalae</taxon>
        <taxon>asterids</taxon>
        <taxon>lamiids</taxon>
        <taxon>Lamiales</taxon>
        <taxon>Lamiaceae</taxon>
        <taxon>Nepetoideae</taxon>
        <taxon>Mentheae</taxon>
        <taxon>Salviinae</taxon>
        <taxon>Salvia</taxon>
        <taxon>Salvia subgen. Calosphace</taxon>
    </lineage>
</organism>
<dbReference type="PROSITE" id="PS51806">
    <property type="entry name" value="DOG1"/>
    <property type="match status" value="1"/>
</dbReference>
<dbReference type="InterPro" id="IPR051886">
    <property type="entry name" value="Seed_Dev/Stress_Resp_Reg"/>
</dbReference>
<reference evidence="2 3" key="1">
    <citation type="submission" date="2024-06" db="EMBL/GenBank/DDBJ databases">
        <title>A chromosome level genome sequence of Diviner's sage (Salvia divinorum).</title>
        <authorList>
            <person name="Ford S.A."/>
            <person name="Ro D.-K."/>
            <person name="Ness R.W."/>
            <person name="Phillips M.A."/>
        </authorList>
    </citation>
    <scope>NUCLEOTIDE SEQUENCE [LARGE SCALE GENOMIC DNA]</scope>
    <source>
        <strain evidence="2">SAF-2024a</strain>
        <tissue evidence="2">Leaf</tissue>
    </source>
</reference>